<dbReference type="InterPro" id="IPR003959">
    <property type="entry name" value="ATPase_AAA_core"/>
</dbReference>
<dbReference type="FunFam" id="1.20.5.5270:FF:000001">
    <property type="entry name" value="Lon protease homolog, mitochondrial"/>
    <property type="match status" value="1"/>
</dbReference>
<evidence type="ECO:0000256" key="5">
    <source>
        <dbReference type="ARBA" id="ARBA00022825"/>
    </source>
</evidence>
<dbReference type="HAMAP" id="MF_03120">
    <property type="entry name" value="lonm_euk"/>
    <property type="match status" value="1"/>
</dbReference>
<dbReference type="NCBIfam" id="TIGR00763">
    <property type="entry name" value="lon"/>
    <property type="match status" value="1"/>
</dbReference>
<dbReference type="PANTHER" id="PTHR43718">
    <property type="entry name" value="LON PROTEASE"/>
    <property type="match status" value="1"/>
</dbReference>
<comment type="caution">
    <text evidence="16">The sequence shown here is derived from an EMBL/GenBank/DDBJ whole genome shotgun (WGS) entry which is preliminary data.</text>
</comment>
<feature type="compositionally biased region" description="Basic and acidic residues" evidence="13">
    <location>
        <begin position="301"/>
        <end position="338"/>
    </location>
</feature>
<keyword evidence="9 11" id="KW-0496">Mitochondrion</keyword>
<evidence type="ECO:0000313" key="16">
    <source>
        <dbReference type="EMBL" id="GEM06788.1"/>
    </source>
</evidence>
<comment type="catalytic activity">
    <reaction evidence="10 11">
        <text>Hydrolysis of proteins in presence of ATP.</text>
        <dbReference type="EC" id="3.4.21.53"/>
    </reaction>
</comment>
<evidence type="ECO:0000256" key="1">
    <source>
        <dbReference type="ARBA" id="ARBA00004305"/>
    </source>
</evidence>
<dbReference type="GO" id="GO:0005759">
    <property type="term" value="C:mitochondrial matrix"/>
    <property type="evidence" value="ECO:0007669"/>
    <property type="project" value="UniProtKB-SubCell"/>
</dbReference>
<feature type="compositionally biased region" description="Low complexity" evidence="13">
    <location>
        <begin position="141"/>
        <end position="155"/>
    </location>
</feature>
<dbReference type="AlphaFoldDB" id="A0A511K8W9"/>
<evidence type="ECO:0000256" key="6">
    <source>
        <dbReference type="ARBA" id="ARBA00022840"/>
    </source>
</evidence>
<evidence type="ECO:0000256" key="9">
    <source>
        <dbReference type="ARBA" id="ARBA00023128"/>
    </source>
</evidence>
<evidence type="ECO:0000259" key="14">
    <source>
        <dbReference type="PROSITE" id="PS51786"/>
    </source>
</evidence>
<dbReference type="Proteomes" id="UP000321518">
    <property type="component" value="Unassembled WGS sequence"/>
</dbReference>
<feature type="region of interest" description="Disordered" evidence="13">
    <location>
        <begin position="1"/>
        <end position="174"/>
    </location>
</feature>
<keyword evidence="4 11" id="KW-0378">Hydrolase</keyword>
<evidence type="ECO:0000259" key="15">
    <source>
        <dbReference type="PROSITE" id="PS51787"/>
    </source>
</evidence>
<dbReference type="FunFam" id="3.30.230.10:FF:000019">
    <property type="entry name" value="Lon protease homolog 2, peroxisomal"/>
    <property type="match status" value="1"/>
</dbReference>
<organism evidence="16 17">
    <name type="scientific">Rhodotorula toruloides</name>
    <name type="common">Yeast</name>
    <name type="synonym">Rhodosporidium toruloides</name>
    <dbReference type="NCBI Taxonomy" id="5286"/>
    <lineage>
        <taxon>Eukaryota</taxon>
        <taxon>Fungi</taxon>
        <taxon>Dikarya</taxon>
        <taxon>Basidiomycota</taxon>
        <taxon>Pucciniomycotina</taxon>
        <taxon>Microbotryomycetes</taxon>
        <taxon>Sporidiobolales</taxon>
        <taxon>Sporidiobolaceae</taxon>
        <taxon>Rhodotorula</taxon>
    </lineage>
</organism>
<dbReference type="Pfam" id="PF22667">
    <property type="entry name" value="Lon_lid"/>
    <property type="match status" value="1"/>
</dbReference>
<keyword evidence="3 11" id="KW-0547">Nucleotide-binding</keyword>
<dbReference type="FunFam" id="1.20.58.1480:FF:000003">
    <property type="entry name" value="Lon protease homolog, mitochondrial"/>
    <property type="match status" value="1"/>
</dbReference>
<dbReference type="InterPro" id="IPR003593">
    <property type="entry name" value="AAA+_ATPase"/>
</dbReference>
<dbReference type="PRINTS" id="PR00830">
    <property type="entry name" value="ENDOLAPTASE"/>
</dbReference>
<feature type="domain" description="Lon proteolytic" evidence="14">
    <location>
        <begin position="1018"/>
        <end position="1204"/>
    </location>
</feature>
<dbReference type="EMBL" id="BJWK01000002">
    <property type="protein sequence ID" value="GEM06788.1"/>
    <property type="molecule type" value="Genomic_DNA"/>
</dbReference>
<dbReference type="PROSITE" id="PS51787">
    <property type="entry name" value="LON_N"/>
    <property type="match status" value="1"/>
</dbReference>
<name>A0A511K8W9_RHOTO</name>
<keyword evidence="6 11" id="KW-0067">ATP-binding</keyword>
<evidence type="ECO:0000313" key="17">
    <source>
        <dbReference type="Proteomes" id="UP000321518"/>
    </source>
</evidence>
<dbReference type="Pfam" id="PF00004">
    <property type="entry name" value="AAA"/>
    <property type="match status" value="1"/>
</dbReference>
<reference evidence="16 17" key="1">
    <citation type="submission" date="2019-07" db="EMBL/GenBank/DDBJ databases">
        <title>Rhodotorula toruloides NBRC10032 genome sequencing.</title>
        <authorList>
            <person name="Shida Y."/>
            <person name="Takaku H."/>
            <person name="Ogasawara W."/>
            <person name="Mori K."/>
        </authorList>
    </citation>
    <scope>NUCLEOTIDE SEQUENCE [LARGE SCALE GENOMIC DNA]</scope>
    <source>
        <strain evidence="16 17">NBRC10032</strain>
    </source>
</reference>
<dbReference type="Gene3D" id="1.20.5.5270">
    <property type="match status" value="1"/>
</dbReference>
<feature type="compositionally biased region" description="Low complexity" evidence="13">
    <location>
        <begin position="57"/>
        <end position="74"/>
    </location>
</feature>
<dbReference type="Gene3D" id="1.10.8.60">
    <property type="match status" value="1"/>
</dbReference>
<dbReference type="SUPFAM" id="SSF88697">
    <property type="entry name" value="PUA domain-like"/>
    <property type="match status" value="1"/>
</dbReference>
<dbReference type="InterPro" id="IPR015947">
    <property type="entry name" value="PUA-like_sf"/>
</dbReference>
<keyword evidence="7" id="KW-0809">Transit peptide</keyword>
<dbReference type="Gene3D" id="3.40.50.300">
    <property type="entry name" value="P-loop containing nucleotide triphosphate hydrolases"/>
    <property type="match status" value="1"/>
</dbReference>
<dbReference type="InterPro" id="IPR008269">
    <property type="entry name" value="Lon_proteolytic"/>
</dbReference>
<dbReference type="InterPro" id="IPR004815">
    <property type="entry name" value="Lon_bac/euk-typ"/>
</dbReference>
<dbReference type="Gene3D" id="1.20.58.1480">
    <property type="match status" value="1"/>
</dbReference>
<dbReference type="GO" id="GO:0007005">
    <property type="term" value="P:mitochondrion organization"/>
    <property type="evidence" value="ECO:0007669"/>
    <property type="project" value="TreeGrafter"/>
</dbReference>
<feature type="compositionally biased region" description="Low complexity" evidence="13">
    <location>
        <begin position="952"/>
        <end position="968"/>
    </location>
</feature>
<gene>
    <name evidence="11" type="primary">PIM1</name>
    <name evidence="16" type="ORF">Rt10032_c02g0805</name>
</gene>
<dbReference type="GO" id="GO:0070407">
    <property type="term" value="P:oxidation-dependent protein catabolic process"/>
    <property type="evidence" value="ECO:0007669"/>
    <property type="project" value="UniProtKB-UniRule"/>
</dbReference>
<evidence type="ECO:0000256" key="13">
    <source>
        <dbReference type="SAM" id="MobiDB-lite"/>
    </source>
</evidence>
<dbReference type="InterPro" id="IPR027065">
    <property type="entry name" value="Lon_Prtase"/>
</dbReference>
<feature type="domain" description="Lon N-terminal" evidence="15">
    <location>
        <begin position="184"/>
        <end position="540"/>
    </location>
</feature>
<proteinExistence type="inferred from homology"/>
<sequence length="1228" mass="132345">MLPASMRARTSLASSRASRTAFPRPPSSSLRTTSTTPRLNARSPLASTSRLTLDVPASSRALSTSARLDLASPLRPSPPLSFPRAPRVSLREQQNGENDDFDGDEGREGGEGEGEGDEKVPVRRPGVPQTEQPRSRLRNPGSASTFSGARGSSGAAEGGAAGGRSGDDNSSVAKSSVPNVYRQVMALPITRRPLFPGFYKAVVVRDPEVIKVIKESISRGQPYLGAFLLKDENADSDVITDPNSVHPVGVFCQITSTFPANPTRPPNPNSDEKPEEPGLTAVLFPHRRIRIDELLPVGTPKEGRKSMSTESTEMHHPDPHSAVDEHRPHIDGPQRPEEPAFVGDAPLTPESASESKSGQGPKQSPAPIDQDASTEAKRPDEPEFVDGKERADVVVNDEGRVVREGESQGDGEGEAKEAAETGEGQSFQTAYLHNYGVSIANVSNLEMEPYDTKSQVVRAISGEIVSVFKEIASLNPLFRDQIANFSMSLTAGNVFEEPEKLADFAAAVSAGEVNELQDVLESMVLEDRLQKGLLVIKKELMNAQLQNKISKDVESKIAKRQREYILQEQLKGIKKELGLESDGKDKLVEKFKEKAKSLLMPEAVQKVFDEELNKLGTLEPAASEFNVTRNYLDWLTSIPWGHHTKENFDLTHAVKVLDEDHYGLKDVKDRILEFLAVGKLRGTVEGKILCFVGPPGVGKTSIGKSIARALDRQFFRFSVGGLSDVAEIKGHRRTYVGAMPGKIIQALKKVQTENPLVLIDEVDKIGRGHNGDPSSALLEMLDPEQNAQFLDHYLDVPVDLSRVLFVCTANTLDTIPAPLLDRMEVLEVSGYITEEKAAIASKYLAPAAKEGAGLKNADVELSDDAVAALIRYYCRESGVRRLKQQIEKVFRKAALKIVQDIGEPALPESAAKTVQPVGAAAKEVEPKEATTSTDSTPATSADKTVEKQEGDSIPASNASPASAATPDSGVTTEERKTTTSVRQPLEVPSDVHVRISADNLLDYVGPPLYQKDRLYTKISPVGVSTGLGYLGNGSGAVMPIEVTSMPGQGIQLTGKLGEVIKESAQIALAFLRAHAYDLGLTSDPDKDLLDKRAIHLHMPEGAIGKEGPSAGIAILTAFVSLFSKRGVSSDLAMTGEVTLAGQVLPVGGLKEKTLAAHRAGIRKLILPLGCKADIEHNVPESVKEGIEIVYAENVAEVLREAFAGSPIADKIKSGALNDILIPREEAKR</sequence>
<dbReference type="InterPro" id="IPR020568">
    <property type="entry name" value="Ribosomal_Su5_D2-typ_SF"/>
</dbReference>
<evidence type="ECO:0000256" key="8">
    <source>
        <dbReference type="ARBA" id="ARBA00023125"/>
    </source>
</evidence>
<feature type="compositionally biased region" description="Basic and acidic residues" evidence="13">
    <location>
        <begin position="374"/>
        <end position="406"/>
    </location>
</feature>
<dbReference type="FunFam" id="2.30.130.40:FF:000010">
    <property type="entry name" value="Lon protease homolog, mitochondrial"/>
    <property type="match status" value="1"/>
</dbReference>
<keyword evidence="8 11" id="KW-0238">DNA-binding</keyword>
<dbReference type="SUPFAM" id="SSF54211">
    <property type="entry name" value="Ribosomal protein S5 domain 2-like"/>
    <property type="match status" value="1"/>
</dbReference>
<evidence type="ECO:0000256" key="4">
    <source>
        <dbReference type="ARBA" id="ARBA00022801"/>
    </source>
</evidence>
<dbReference type="SUPFAM" id="SSF52540">
    <property type="entry name" value="P-loop containing nucleoside triphosphate hydrolases"/>
    <property type="match status" value="1"/>
</dbReference>
<feature type="region of interest" description="Disordered" evidence="13">
    <location>
        <begin position="257"/>
        <end position="277"/>
    </location>
</feature>
<accession>A0A511K8W9</accession>
<dbReference type="InterPro" id="IPR046336">
    <property type="entry name" value="Lon_prtase_N_sf"/>
</dbReference>
<feature type="region of interest" description="Disordered" evidence="13">
    <location>
        <begin position="293"/>
        <end position="424"/>
    </location>
</feature>
<keyword evidence="5 11" id="KW-0720">Serine protease</keyword>
<dbReference type="InterPro" id="IPR027417">
    <property type="entry name" value="P-loop_NTPase"/>
</dbReference>
<dbReference type="GO" id="GO:0034599">
    <property type="term" value="P:cellular response to oxidative stress"/>
    <property type="evidence" value="ECO:0007669"/>
    <property type="project" value="UniProtKB-UniRule"/>
</dbReference>
<dbReference type="CDD" id="cd19500">
    <property type="entry name" value="RecA-like_Lon"/>
    <property type="match status" value="1"/>
</dbReference>
<evidence type="ECO:0000256" key="10">
    <source>
        <dbReference type="ARBA" id="ARBA00050665"/>
    </source>
</evidence>
<dbReference type="PANTHER" id="PTHR43718:SF2">
    <property type="entry name" value="LON PROTEASE HOMOLOG, MITOCHONDRIAL"/>
    <property type="match status" value="1"/>
</dbReference>
<dbReference type="PROSITE" id="PS51786">
    <property type="entry name" value="LON_PROTEOLYTIC"/>
    <property type="match status" value="1"/>
</dbReference>
<evidence type="ECO:0000256" key="12">
    <source>
        <dbReference type="PROSITE-ProRule" id="PRU01122"/>
    </source>
</evidence>
<dbReference type="GO" id="GO:0043565">
    <property type="term" value="F:sequence-specific DNA binding"/>
    <property type="evidence" value="ECO:0007669"/>
    <property type="project" value="UniProtKB-UniRule"/>
</dbReference>
<keyword evidence="2 11" id="KW-0645">Protease</keyword>
<dbReference type="GO" id="GO:0004176">
    <property type="term" value="F:ATP-dependent peptidase activity"/>
    <property type="evidence" value="ECO:0007669"/>
    <property type="project" value="UniProtKB-UniRule"/>
</dbReference>
<feature type="compositionally biased region" description="Low complexity" evidence="13">
    <location>
        <begin position="1"/>
        <end position="39"/>
    </location>
</feature>
<dbReference type="GO" id="GO:0006515">
    <property type="term" value="P:protein quality control for misfolded or incompletely synthesized proteins"/>
    <property type="evidence" value="ECO:0007669"/>
    <property type="project" value="UniProtKB-UniRule"/>
</dbReference>
<feature type="active site" evidence="11 12">
    <location>
        <position position="1109"/>
    </location>
</feature>
<feature type="active site" evidence="11 12">
    <location>
        <position position="1152"/>
    </location>
</feature>
<dbReference type="GO" id="GO:0016887">
    <property type="term" value="F:ATP hydrolysis activity"/>
    <property type="evidence" value="ECO:0007669"/>
    <property type="project" value="UniProtKB-UniRule"/>
</dbReference>
<evidence type="ECO:0000256" key="3">
    <source>
        <dbReference type="ARBA" id="ARBA00022741"/>
    </source>
</evidence>
<dbReference type="GO" id="GO:0005524">
    <property type="term" value="F:ATP binding"/>
    <property type="evidence" value="ECO:0007669"/>
    <property type="project" value="UniProtKB-UniRule"/>
</dbReference>
<dbReference type="GO" id="GO:0004252">
    <property type="term" value="F:serine-type endopeptidase activity"/>
    <property type="evidence" value="ECO:0007669"/>
    <property type="project" value="UniProtKB-UniRule"/>
</dbReference>
<evidence type="ECO:0000256" key="7">
    <source>
        <dbReference type="ARBA" id="ARBA00022946"/>
    </source>
</evidence>
<dbReference type="Gene3D" id="3.30.230.10">
    <property type="match status" value="1"/>
</dbReference>
<feature type="compositionally biased region" description="Polar residues" evidence="13">
    <location>
        <begin position="350"/>
        <end position="362"/>
    </location>
</feature>
<feature type="binding site" evidence="11">
    <location>
        <begin position="693"/>
        <end position="700"/>
    </location>
    <ligand>
        <name>ATP</name>
        <dbReference type="ChEBI" id="CHEBI:30616"/>
    </ligand>
</feature>
<dbReference type="OrthoDB" id="2411602at2759"/>
<feature type="compositionally biased region" description="Low complexity" evidence="13">
    <location>
        <begin position="929"/>
        <end position="942"/>
    </location>
</feature>
<comment type="subcellular location">
    <subcellularLocation>
        <location evidence="1 11">Mitochondrion matrix</location>
    </subcellularLocation>
</comment>
<dbReference type="SMART" id="SM00382">
    <property type="entry name" value="AAA"/>
    <property type="match status" value="1"/>
</dbReference>
<dbReference type="GO" id="GO:0051131">
    <property type="term" value="P:chaperone-mediated protein complex assembly"/>
    <property type="evidence" value="ECO:0007669"/>
    <property type="project" value="UniProtKB-UniRule"/>
</dbReference>
<comment type="function">
    <text evidence="11">ATP-dependent serine protease that mediates the selective degradation of misfolded, unassembled or oxidatively damaged polypeptides as well as certain short-lived regulatory proteins in the mitochondrial matrix. May also have a chaperone function in the assembly of inner membrane protein complexes. Participates in the regulation of mitochondrial gene expression and in the maintenance of the integrity of the mitochondrial genome. Binds to mitochondrial DNA in a site-specific manner.</text>
</comment>
<dbReference type="GO" id="GO:0003697">
    <property type="term" value="F:single-stranded DNA binding"/>
    <property type="evidence" value="ECO:0007669"/>
    <property type="project" value="TreeGrafter"/>
</dbReference>
<comment type="subunit">
    <text evidence="11">Homohexamer or homoheptamer. Organized in a ring with a central cavity.</text>
</comment>
<dbReference type="FunFam" id="3.40.50.300:FF:000021">
    <property type="entry name" value="Lon protease homolog"/>
    <property type="match status" value="1"/>
</dbReference>
<dbReference type="InterPro" id="IPR054594">
    <property type="entry name" value="Lon_lid"/>
</dbReference>
<dbReference type="Pfam" id="PF02190">
    <property type="entry name" value="LON_substr_bdg"/>
    <property type="match status" value="1"/>
</dbReference>
<dbReference type="Gene3D" id="2.30.130.40">
    <property type="entry name" value="LON domain-like"/>
    <property type="match status" value="1"/>
</dbReference>
<dbReference type="Pfam" id="PF05362">
    <property type="entry name" value="Lon_C"/>
    <property type="match status" value="1"/>
</dbReference>
<protein>
    <recommendedName>
        <fullName evidence="11">Lon protease homolog, mitochondrial</fullName>
        <ecNumber evidence="11">3.4.21.53</ecNumber>
    </recommendedName>
</protein>
<dbReference type="InterPro" id="IPR014721">
    <property type="entry name" value="Ribsml_uS5_D2-typ_fold_subgr"/>
</dbReference>
<feature type="region of interest" description="Disordered" evidence="13">
    <location>
        <begin position="909"/>
        <end position="985"/>
    </location>
</feature>
<dbReference type="InterPro" id="IPR027503">
    <property type="entry name" value="Lonm_euk"/>
</dbReference>
<evidence type="ECO:0000256" key="11">
    <source>
        <dbReference type="HAMAP-Rule" id="MF_03120"/>
    </source>
</evidence>
<dbReference type="InterPro" id="IPR003111">
    <property type="entry name" value="Lon_prtase_N"/>
</dbReference>
<evidence type="ECO:0000256" key="2">
    <source>
        <dbReference type="ARBA" id="ARBA00022670"/>
    </source>
</evidence>
<comment type="similarity">
    <text evidence="11 12">Belongs to the peptidase S16 family.</text>
</comment>
<dbReference type="EC" id="3.4.21.53" evidence="11"/>
<dbReference type="SMART" id="SM00464">
    <property type="entry name" value="LON"/>
    <property type="match status" value="1"/>
</dbReference>